<organism evidence="1 2">
    <name type="scientific">Paenibacillus puldeungensis</name>
    <dbReference type="NCBI Taxonomy" id="696536"/>
    <lineage>
        <taxon>Bacteria</taxon>
        <taxon>Bacillati</taxon>
        <taxon>Bacillota</taxon>
        <taxon>Bacilli</taxon>
        <taxon>Bacillales</taxon>
        <taxon>Paenibacillaceae</taxon>
        <taxon>Paenibacillus</taxon>
    </lineage>
</organism>
<name>A0ABW3S4K2_9BACL</name>
<proteinExistence type="predicted"/>
<dbReference type="EMBL" id="JBHTLM010000040">
    <property type="protein sequence ID" value="MFD1179713.1"/>
    <property type="molecule type" value="Genomic_DNA"/>
</dbReference>
<evidence type="ECO:0000313" key="1">
    <source>
        <dbReference type="EMBL" id="MFD1179713.1"/>
    </source>
</evidence>
<reference evidence="2" key="1">
    <citation type="journal article" date="2019" name="Int. J. Syst. Evol. Microbiol.">
        <title>The Global Catalogue of Microorganisms (GCM) 10K type strain sequencing project: providing services to taxonomists for standard genome sequencing and annotation.</title>
        <authorList>
            <consortium name="The Broad Institute Genomics Platform"/>
            <consortium name="The Broad Institute Genome Sequencing Center for Infectious Disease"/>
            <person name="Wu L."/>
            <person name="Ma J."/>
        </authorList>
    </citation>
    <scope>NUCLEOTIDE SEQUENCE [LARGE SCALE GENOMIC DNA]</scope>
    <source>
        <strain evidence="2">CCUG 59189</strain>
    </source>
</reference>
<sequence length="78" mass="9139">MNSTLTVSEPKMMILDGRIFELELDIREKMILVIYEFIAQTEHRAPTIHDINQYGGVKLQDADKLFFKALNEKWVNNL</sequence>
<evidence type="ECO:0000313" key="2">
    <source>
        <dbReference type="Proteomes" id="UP001597262"/>
    </source>
</evidence>
<gene>
    <name evidence="1" type="ORF">ACFQ3W_25900</name>
</gene>
<comment type="caution">
    <text evidence="1">The sequence shown here is derived from an EMBL/GenBank/DDBJ whole genome shotgun (WGS) entry which is preliminary data.</text>
</comment>
<accession>A0ABW3S4K2</accession>
<dbReference type="Proteomes" id="UP001597262">
    <property type="component" value="Unassembled WGS sequence"/>
</dbReference>
<keyword evidence="2" id="KW-1185">Reference proteome</keyword>
<protein>
    <submittedName>
        <fullName evidence="1">Uncharacterized protein</fullName>
    </submittedName>
</protein>